<keyword evidence="2" id="KW-1185">Reference proteome</keyword>
<organism evidence="1 2">
    <name type="scientific">Allacma fusca</name>
    <dbReference type="NCBI Taxonomy" id="39272"/>
    <lineage>
        <taxon>Eukaryota</taxon>
        <taxon>Metazoa</taxon>
        <taxon>Ecdysozoa</taxon>
        <taxon>Arthropoda</taxon>
        <taxon>Hexapoda</taxon>
        <taxon>Collembola</taxon>
        <taxon>Symphypleona</taxon>
        <taxon>Sminthuridae</taxon>
        <taxon>Allacma</taxon>
    </lineage>
</organism>
<dbReference type="AlphaFoldDB" id="A0A8J2KIY9"/>
<gene>
    <name evidence="1" type="ORF">AFUS01_LOCUS27872</name>
</gene>
<dbReference type="Proteomes" id="UP000708208">
    <property type="component" value="Unassembled WGS sequence"/>
</dbReference>
<evidence type="ECO:0000313" key="2">
    <source>
        <dbReference type="Proteomes" id="UP000708208"/>
    </source>
</evidence>
<dbReference type="EMBL" id="CAJVCH010390957">
    <property type="protein sequence ID" value="CAG7817297.1"/>
    <property type="molecule type" value="Genomic_DNA"/>
</dbReference>
<proteinExistence type="predicted"/>
<protein>
    <submittedName>
        <fullName evidence="1">Uncharacterized protein</fullName>
    </submittedName>
</protein>
<name>A0A8J2KIY9_9HEXA</name>
<accession>A0A8J2KIY9</accession>
<reference evidence="1" key="1">
    <citation type="submission" date="2021-06" db="EMBL/GenBank/DDBJ databases">
        <authorList>
            <person name="Hodson N. C."/>
            <person name="Mongue J. A."/>
            <person name="Jaron S. K."/>
        </authorList>
    </citation>
    <scope>NUCLEOTIDE SEQUENCE</scope>
</reference>
<comment type="caution">
    <text evidence="1">The sequence shown here is derived from an EMBL/GenBank/DDBJ whole genome shotgun (WGS) entry which is preliminary data.</text>
</comment>
<sequence length="119" mass="12776">MESHASTAVQTLGSGKGGGMTKNKIVVSATFAKSDNGYCFEKEGQGVTTCKTFPDSYYQSRWKLVGHSGTTSLFPLLDEESMINMPDGSISTHVGSSGPEDPLCVKRTNGVTLEDYWSL</sequence>
<evidence type="ECO:0000313" key="1">
    <source>
        <dbReference type="EMBL" id="CAG7817297.1"/>
    </source>
</evidence>